<dbReference type="NCBIfam" id="NF009373">
    <property type="entry name" value="PRK12736.1"/>
    <property type="match status" value="1"/>
</dbReference>
<keyword evidence="5 8" id="KW-0648">Protein biosynthesis</keyword>
<dbReference type="InterPro" id="IPR031157">
    <property type="entry name" value="G_TR_CS"/>
</dbReference>
<evidence type="ECO:0000256" key="6">
    <source>
        <dbReference type="ARBA" id="ARBA00023134"/>
    </source>
</evidence>
<evidence type="ECO:0000256" key="8">
    <source>
        <dbReference type="HAMAP-Rule" id="MF_00118"/>
    </source>
</evidence>
<dbReference type="Gene3D" id="3.40.50.300">
    <property type="entry name" value="P-loop containing nucleotide triphosphate hydrolases"/>
    <property type="match status" value="1"/>
</dbReference>
<dbReference type="InterPro" id="IPR005225">
    <property type="entry name" value="Small_GTP-bd"/>
</dbReference>
<proteinExistence type="inferred from homology"/>
<name>A0ABV7ZPV9_9CORY</name>
<keyword evidence="3 8" id="KW-0378">Hydrolase</keyword>
<dbReference type="NCBIfam" id="NF000766">
    <property type="entry name" value="PRK00049.1"/>
    <property type="match status" value="1"/>
</dbReference>
<dbReference type="SUPFAM" id="SSF50465">
    <property type="entry name" value="EF-Tu/eEF-1alpha/eIF2-gamma C-terminal domain"/>
    <property type="match status" value="1"/>
</dbReference>
<comment type="subunit">
    <text evidence="8">Monomer.</text>
</comment>
<dbReference type="Proteomes" id="UP001595751">
    <property type="component" value="Unassembled WGS sequence"/>
</dbReference>
<evidence type="ECO:0000256" key="2">
    <source>
        <dbReference type="ARBA" id="ARBA00022768"/>
    </source>
</evidence>
<dbReference type="InterPro" id="IPR000795">
    <property type="entry name" value="T_Tr_GTP-bd_dom"/>
</dbReference>
<dbReference type="EMBL" id="JBHRZN010000001">
    <property type="protein sequence ID" value="MFC3849180.1"/>
    <property type="molecule type" value="Genomic_DNA"/>
</dbReference>
<evidence type="ECO:0000256" key="1">
    <source>
        <dbReference type="ARBA" id="ARBA00022741"/>
    </source>
</evidence>
<dbReference type="Pfam" id="PF03143">
    <property type="entry name" value="GTP_EFTU_D3"/>
    <property type="match status" value="1"/>
</dbReference>
<comment type="subcellular location">
    <subcellularLocation>
        <location evidence="8">Cytoplasm</location>
    </subcellularLocation>
</comment>
<comment type="caution">
    <text evidence="10">The sequence shown here is derived from an EMBL/GenBank/DDBJ whole genome shotgun (WGS) entry which is preliminary data.</text>
</comment>
<dbReference type="RefSeq" id="WP_048740066.1">
    <property type="nucleotide sequence ID" value="NZ_CP047211.1"/>
</dbReference>
<dbReference type="SUPFAM" id="SSF52540">
    <property type="entry name" value="P-loop containing nucleoside triphosphate hydrolases"/>
    <property type="match status" value="1"/>
</dbReference>
<dbReference type="EC" id="3.6.5.3" evidence="8"/>
<feature type="binding site" evidence="8">
    <location>
        <begin position="138"/>
        <end position="141"/>
    </location>
    <ligand>
        <name>GTP</name>
        <dbReference type="ChEBI" id="CHEBI:37565"/>
    </ligand>
</feature>
<protein>
    <recommendedName>
        <fullName evidence="7 8">Elongation factor Tu</fullName>
        <shortName evidence="8">EF-Tu</shortName>
        <ecNumber evidence="8">3.6.5.3</ecNumber>
    </recommendedName>
</protein>
<dbReference type="InterPro" id="IPR009001">
    <property type="entry name" value="Transl_elong_EF1A/Init_IF2_C"/>
</dbReference>
<dbReference type="NCBIfam" id="NF009372">
    <property type="entry name" value="PRK12735.1"/>
    <property type="match status" value="1"/>
</dbReference>
<accession>A0ABV7ZPV9</accession>
<dbReference type="PRINTS" id="PR00315">
    <property type="entry name" value="ELONGATNFCT"/>
</dbReference>
<organism evidence="10 11">
    <name type="scientific">Corynebacterium hansenii</name>
    <dbReference type="NCBI Taxonomy" id="394964"/>
    <lineage>
        <taxon>Bacteria</taxon>
        <taxon>Bacillati</taxon>
        <taxon>Actinomycetota</taxon>
        <taxon>Actinomycetes</taxon>
        <taxon>Mycobacteriales</taxon>
        <taxon>Corynebacteriaceae</taxon>
        <taxon>Corynebacterium</taxon>
    </lineage>
</organism>
<evidence type="ECO:0000313" key="10">
    <source>
        <dbReference type="EMBL" id="MFC3849180.1"/>
    </source>
</evidence>
<dbReference type="PROSITE" id="PS00301">
    <property type="entry name" value="G_TR_1"/>
    <property type="match status" value="1"/>
</dbReference>
<reference evidence="11" key="1">
    <citation type="journal article" date="2019" name="Int. J. Syst. Evol. Microbiol.">
        <title>The Global Catalogue of Microorganisms (GCM) 10K type strain sequencing project: providing services to taxonomists for standard genome sequencing and annotation.</title>
        <authorList>
            <consortium name="The Broad Institute Genomics Platform"/>
            <consortium name="The Broad Institute Genome Sequencing Center for Infectious Disease"/>
            <person name="Wu L."/>
            <person name="Ma J."/>
        </authorList>
    </citation>
    <scope>NUCLEOTIDE SEQUENCE [LARGE SCALE GENOMIC DNA]</scope>
    <source>
        <strain evidence="11">CCUG 53252</strain>
    </source>
</reference>
<keyword evidence="11" id="KW-1185">Reference proteome</keyword>
<evidence type="ECO:0000256" key="4">
    <source>
        <dbReference type="ARBA" id="ARBA00022842"/>
    </source>
</evidence>
<dbReference type="Pfam" id="PF00009">
    <property type="entry name" value="GTP_EFTU"/>
    <property type="match status" value="1"/>
</dbReference>
<keyword evidence="4 8" id="KW-0460">Magnesium</keyword>
<feature type="binding site" evidence="8">
    <location>
        <position position="26"/>
    </location>
    <ligand>
        <name>Mg(2+)</name>
        <dbReference type="ChEBI" id="CHEBI:18420"/>
    </ligand>
</feature>
<dbReference type="CDD" id="cd03707">
    <property type="entry name" value="EFTU_III"/>
    <property type="match status" value="1"/>
</dbReference>
<sequence>MAKAKFERTKPHVNIGTIGHVDHGKTTTTAAITKVLADQYPDLNESFAYDAIDKAPEEKERGITINVSHVEYQTEKRHYAHVDAPGHADYIKNMITGAAQMDGAILVVAATDGPMPQTREHVLLARQVGVPYILVALNKCDMVDDEEIIELVEMEVRELLAEQDYDEEAPIIHISALGALNGEQKWVDSIVELMQAVDENVPDPVRETDKPFLMPVEDIFTITGRGTVATGRVERGTLNVNDEVEILGIKEQSQKTTVTGIEMFRKLLDSTEAGDNCGLLLRGIKREDIERGQIIAKPGAYTPHTEFEGSVYILSKDEGGRHTPFFDNYRPQFYFRTTDVTGVVKLPEGTEMVMPGDNVDMSVTLIQPVAMDEGLRFAIREGGRTVGAGRVTKIIK</sequence>
<dbReference type="InterPro" id="IPR004541">
    <property type="entry name" value="Transl_elong_EFTu/EF1A_bac/org"/>
</dbReference>
<dbReference type="NCBIfam" id="TIGR00485">
    <property type="entry name" value="EF-Tu"/>
    <property type="match status" value="1"/>
</dbReference>
<evidence type="ECO:0000259" key="9">
    <source>
        <dbReference type="PROSITE" id="PS51722"/>
    </source>
</evidence>
<feature type="binding site" evidence="8">
    <location>
        <begin position="83"/>
        <end position="87"/>
    </location>
    <ligand>
        <name>GTP</name>
        <dbReference type="ChEBI" id="CHEBI:37565"/>
    </ligand>
</feature>
<evidence type="ECO:0000256" key="7">
    <source>
        <dbReference type="ARBA" id="ARBA00029554"/>
    </source>
</evidence>
<keyword evidence="2 8" id="KW-0251">Elongation factor</keyword>
<gene>
    <name evidence="8 10" type="primary">tuf</name>
    <name evidence="10" type="ORF">ACFORJ_03215</name>
</gene>
<comment type="function">
    <text evidence="8">GTP hydrolase that promotes the GTP-dependent binding of aminoacyl-tRNA to the A-site of ribosomes during protein biosynthesis.</text>
</comment>
<dbReference type="Gene3D" id="2.40.30.10">
    <property type="entry name" value="Translation factors"/>
    <property type="match status" value="2"/>
</dbReference>
<dbReference type="InterPro" id="IPR041709">
    <property type="entry name" value="EF-Tu_GTP-bd"/>
</dbReference>
<dbReference type="HAMAP" id="MF_00118_B">
    <property type="entry name" value="EF_Tu_B"/>
    <property type="match status" value="1"/>
</dbReference>
<dbReference type="SUPFAM" id="SSF50447">
    <property type="entry name" value="Translation proteins"/>
    <property type="match status" value="1"/>
</dbReference>
<evidence type="ECO:0000313" key="11">
    <source>
        <dbReference type="Proteomes" id="UP001595751"/>
    </source>
</evidence>
<evidence type="ECO:0000256" key="3">
    <source>
        <dbReference type="ARBA" id="ARBA00022801"/>
    </source>
</evidence>
<keyword evidence="8" id="KW-0479">Metal-binding</keyword>
<dbReference type="InterPro" id="IPR004160">
    <property type="entry name" value="Transl_elong_EFTu/EF1A_C"/>
</dbReference>
<dbReference type="InterPro" id="IPR050055">
    <property type="entry name" value="EF-Tu_GTPase"/>
</dbReference>
<dbReference type="GO" id="GO:0003746">
    <property type="term" value="F:translation elongation factor activity"/>
    <property type="evidence" value="ECO:0007669"/>
    <property type="project" value="UniProtKB-KW"/>
</dbReference>
<dbReference type="CDD" id="cd01884">
    <property type="entry name" value="EF_Tu"/>
    <property type="match status" value="1"/>
</dbReference>
<dbReference type="PANTHER" id="PTHR43721:SF22">
    <property type="entry name" value="ELONGATION FACTOR TU, MITOCHONDRIAL"/>
    <property type="match status" value="1"/>
</dbReference>
<dbReference type="InterPro" id="IPR033720">
    <property type="entry name" value="EFTU_2"/>
</dbReference>
<dbReference type="InterPro" id="IPR027417">
    <property type="entry name" value="P-loop_NTPase"/>
</dbReference>
<keyword evidence="8" id="KW-0963">Cytoplasm</keyword>
<dbReference type="InterPro" id="IPR009000">
    <property type="entry name" value="Transl_B-barrel_sf"/>
</dbReference>
<dbReference type="PROSITE" id="PS51722">
    <property type="entry name" value="G_TR_2"/>
    <property type="match status" value="1"/>
</dbReference>
<comment type="similarity">
    <text evidence="8">Belongs to the TRAFAC class translation factor GTPase superfamily. Classic translation factor GTPase family. EF-Tu/EF-1A subfamily.</text>
</comment>
<evidence type="ECO:0000256" key="5">
    <source>
        <dbReference type="ARBA" id="ARBA00022917"/>
    </source>
</evidence>
<dbReference type="Pfam" id="PF03144">
    <property type="entry name" value="GTP_EFTU_D2"/>
    <property type="match status" value="1"/>
</dbReference>
<feature type="domain" description="Tr-type G" evidence="9">
    <location>
        <begin position="10"/>
        <end position="205"/>
    </location>
</feature>
<comment type="catalytic activity">
    <reaction evidence="8">
        <text>GTP + H2O = GDP + phosphate + H(+)</text>
        <dbReference type="Rhea" id="RHEA:19669"/>
        <dbReference type="ChEBI" id="CHEBI:15377"/>
        <dbReference type="ChEBI" id="CHEBI:15378"/>
        <dbReference type="ChEBI" id="CHEBI:37565"/>
        <dbReference type="ChEBI" id="CHEBI:43474"/>
        <dbReference type="ChEBI" id="CHEBI:58189"/>
        <dbReference type="EC" id="3.6.5.3"/>
    </reaction>
</comment>
<dbReference type="InterPro" id="IPR004161">
    <property type="entry name" value="EFTu-like_2"/>
</dbReference>
<dbReference type="NCBIfam" id="TIGR00231">
    <property type="entry name" value="small_GTP"/>
    <property type="match status" value="1"/>
</dbReference>
<dbReference type="PANTHER" id="PTHR43721">
    <property type="entry name" value="ELONGATION FACTOR TU-RELATED"/>
    <property type="match status" value="1"/>
</dbReference>
<keyword evidence="1 8" id="KW-0547">Nucleotide-binding</keyword>
<feature type="binding site" evidence="8">
    <location>
        <begin position="19"/>
        <end position="26"/>
    </location>
    <ligand>
        <name>GTP</name>
        <dbReference type="ChEBI" id="CHEBI:37565"/>
    </ligand>
</feature>
<keyword evidence="6 8" id="KW-0342">GTP-binding</keyword>
<dbReference type="CDD" id="cd03697">
    <property type="entry name" value="EFTU_II"/>
    <property type="match status" value="1"/>
</dbReference>